<keyword evidence="8" id="KW-1185">Reference proteome</keyword>
<dbReference type="FunFam" id="1.10.220.150:FF:000009">
    <property type="entry name" value="stromal membrane-associated protein 1 isoform X1"/>
    <property type="match status" value="1"/>
</dbReference>
<dbReference type="WBParaSite" id="PDA_v2.g16932.t1">
    <property type="protein sequence ID" value="PDA_v2.g16932.t1"/>
    <property type="gene ID" value="PDA_v2.g16932"/>
</dbReference>
<dbReference type="PRINTS" id="PR00405">
    <property type="entry name" value="REVINTRACTNG"/>
</dbReference>
<dbReference type="InterPro" id="IPR037278">
    <property type="entry name" value="ARFGAP/RecO"/>
</dbReference>
<proteinExistence type="predicted"/>
<evidence type="ECO:0000256" key="2">
    <source>
        <dbReference type="ARBA" id="ARBA00022723"/>
    </source>
</evidence>
<evidence type="ECO:0000256" key="1">
    <source>
        <dbReference type="ARBA" id="ARBA00022468"/>
    </source>
</evidence>
<dbReference type="Gene3D" id="1.10.220.150">
    <property type="entry name" value="Arf GTPase activating protein"/>
    <property type="match status" value="1"/>
</dbReference>
<dbReference type="Proteomes" id="UP000887578">
    <property type="component" value="Unplaced"/>
</dbReference>
<evidence type="ECO:0000313" key="9">
    <source>
        <dbReference type="WBParaSite" id="PDA_v2.g16932.t1"/>
    </source>
</evidence>
<feature type="domain" description="Arf-GAP" evidence="7">
    <location>
        <begin position="6"/>
        <end position="117"/>
    </location>
</feature>
<feature type="compositionally biased region" description="Basic and acidic residues" evidence="6">
    <location>
        <begin position="426"/>
        <end position="437"/>
    </location>
</feature>
<keyword evidence="2" id="KW-0479">Metal-binding</keyword>
<feature type="region of interest" description="Disordered" evidence="6">
    <location>
        <begin position="411"/>
        <end position="437"/>
    </location>
</feature>
<dbReference type="InterPro" id="IPR051718">
    <property type="entry name" value="ARF_GTPase-activating"/>
</dbReference>
<accession>A0A914PFA7</accession>
<dbReference type="AlphaFoldDB" id="A0A914PFA7"/>
<evidence type="ECO:0000313" key="8">
    <source>
        <dbReference type="Proteomes" id="UP000887578"/>
    </source>
</evidence>
<protein>
    <submittedName>
        <fullName evidence="9">Arf-GAP domain-containing protein</fullName>
    </submittedName>
</protein>
<dbReference type="PROSITE" id="PS50115">
    <property type="entry name" value="ARFGAP"/>
    <property type="match status" value="1"/>
</dbReference>
<evidence type="ECO:0000256" key="6">
    <source>
        <dbReference type="SAM" id="MobiDB-lite"/>
    </source>
</evidence>
<dbReference type="SUPFAM" id="SSF57863">
    <property type="entry name" value="ArfGap/RecO-like zinc finger"/>
    <property type="match status" value="1"/>
</dbReference>
<evidence type="ECO:0000256" key="4">
    <source>
        <dbReference type="ARBA" id="ARBA00022833"/>
    </source>
</evidence>
<dbReference type="InterPro" id="IPR038508">
    <property type="entry name" value="ArfGAP_dom_sf"/>
</dbReference>
<evidence type="ECO:0000256" key="3">
    <source>
        <dbReference type="ARBA" id="ARBA00022771"/>
    </source>
</evidence>
<evidence type="ECO:0000256" key="5">
    <source>
        <dbReference type="PROSITE-ProRule" id="PRU00288"/>
    </source>
</evidence>
<dbReference type="GO" id="GO:0005737">
    <property type="term" value="C:cytoplasm"/>
    <property type="evidence" value="ECO:0007669"/>
    <property type="project" value="TreeGrafter"/>
</dbReference>
<reference evidence="9" key="1">
    <citation type="submission" date="2022-11" db="UniProtKB">
        <authorList>
            <consortium name="WormBaseParasite"/>
        </authorList>
    </citation>
    <scope>IDENTIFICATION</scope>
</reference>
<keyword evidence="3 5" id="KW-0863">Zinc-finger</keyword>
<evidence type="ECO:0000259" key="7">
    <source>
        <dbReference type="PROSITE" id="PS50115"/>
    </source>
</evidence>
<dbReference type="PANTHER" id="PTHR45705:SF1">
    <property type="entry name" value="FI20236P1"/>
    <property type="match status" value="1"/>
</dbReference>
<dbReference type="GO" id="GO:0008270">
    <property type="term" value="F:zinc ion binding"/>
    <property type="evidence" value="ECO:0007669"/>
    <property type="project" value="UniProtKB-KW"/>
</dbReference>
<dbReference type="CDD" id="cd08204">
    <property type="entry name" value="ArfGap"/>
    <property type="match status" value="1"/>
</dbReference>
<keyword evidence="1" id="KW-0343">GTPase activation</keyword>
<name>A0A914PFA7_9BILA</name>
<dbReference type="GO" id="GO:0005096">
    <property type="term" value="F:GTPase activator activity"/>
    <property type="evidence" value="ECO:0007669"/>
    <property type="project" value="UniProtKB-KW"/>
</dbReference>
<feature type="region of interest" description="Disordered" evidence="6">
    <location>
        <begin position="265"/>
        <end position="304"/>
    </location>
</feature>
<dbReference type="PANTHER" id="PTHR45705">
    <property type="entry name" value="FI20236P1"/>
    <property type="match status" value="1"/>
</dbReference>
<dbReference type="InterPro" id="IPR001164">
    <property type="entry name" value="ArfGAP_dom"/>
</dbReference>
<dbReference type="Pfam" id="PF01412">
    <property type="entry name" value="ArfGap"/>
    <property type="match status" value="1"/>
</dbReference>
<organism evidence="8 9">
    <name type="scientific">Panagrolaimus davidi</name>
    <dbReference type="NCBI Taxonomy" id="227884"/>
    <lineage>
        <taxon>Eukaryota</taxon>
        <taxon>Metazoa</taxon>
        <taxon>Ecdysozoa</taxon>
        <taxon>Nematoda</taxon>
        <taxon>Chromadorea</taxon>
        <taxon>Rhabditida</taxon>
        <taxon>Tylenchina</taxon>
        <taxon>Panagrolaimomorpha</taxon>
        <taxon>Panagrolaimoidea</taxon>
        <taxon>Panagrolaimidae</taxon>
        <taxon>Panagrolaimus</taxon>
    </lineage>
</organism>
<feature type="compositionally biased region" description="Polar residues" evidence="6">
    <location>
        <begin position="413"/>
        <end position="424"/>
    </location>
</feature>
<sequence length="446" mass="48945">MFHYFYPSVGQLSKLVSNSICADCHQQRSLWASVNFGVFLCSRCAGMHRHLGVHITQVRSINLDTWTPLQLLCVTINGNMWTNSWLLSNRSPDYGRHIVDDPSMSRFIQEKYENMKYGDNSGILLVTKSNFPYITVEKALEVYNLAMTLHRQQVDHCLIRPKLIAAAGFDYAVPKSNPGNRKLLLVMEDSRGGDQKHITQAHISGIPQTKKAAITPIIPSFKTTSHQLGHTASASNIRVSNFIDIDDFGVDNSTIGIARVNISGDSMEKPTHPPSKSSSFGVFPTEGGGHNEPDWPSVNASSGENLNSFFKEPRALQPNLSASEQGFFGSFKSAPDQNIWNDTKDSTQNKFTPNFDLIVNEKNSDNGKPKSNNDSSNGSFFIENIFGPTSPSPAASNNGLGDFAIPPMAATPFSYNTVSPTNGNPAKKDGGDATQDKDFILSLYSK</sequence>
<keyword evidence="4" id="KW-0862">Zinc</keyword>
<dbReference type="SMART" id="SM00105">
    <property type="entry name" value="ArfGap"/>
    <property type="match status" value="1"/>
</dbReference>